<dbReference type="AlphaFoldDB" id="A0A6N9Q062"/>
<protein>
    <submittedName>
        <fullName evidence="1">Uncharacterized protein</fullName>
    </submittedName>
</protein>
<dbReference type="EMBL" id="SIJB01000016">
    <property type="protein sequence ID" value="NBI28647.1"/>
    <property type="molecule type" value="Genomic_DNA"/>
</dbReference>
<evidence type="ECO:0000313" key="1">
    <source>
        <dbReference type="EMBL" id="NBI28647.1"/>
    </source>
</evidence>
<accession>A0A6N9Q062</accession>
<name>A0A6N9Q062_9BACL</name>
<organism evidence="1 2">
    <name type="scientific">Chengkuizengella marina</name>
    <dbReference type="NCBI Taxonomy" id="2507566"/>
    <lineage>
        <taxon>Bacteria</taxon>
        <taxon>Bacillati</taxon>
        <taxon>Bacillota</taxon>
        <taxon>Bacilli</taxon>
        <taxon>Bacillales</taxon>
        <taxon>Paenibacillaceae</taxon>
        <taxon>Chengkuizengella</taxon>
    </lineage>
</organism>
<comment type="caution">
    <text evidence="1">The sequence shown here is derived from an EMBL/GenBank/DDBJ whole genome shotgun (WGS) entry which is preliminary data.</text>
</comment>
<dbReference type="RefSeq" id="WP_160645440.1">
    <property type="nucleotide sequence ID" value="NZ_SIJB01000016.1"/>
</dbReference>
<reference evidence="1 2" key="1">
    <citation type="submission" date="2019-01" db="EMBL/GenBank/DDBJ databases">
        <title>Chengkuizengella sp. nov., isolated from deep-sea sediment of East Pacific Ocean.</title>
        <authorList>
            <person name="Yang J."/>
            <person name="Lai Q."/>
            <person name="Shao Z."/>
        </authorList>
    </citation>
    <scope>NUCLEOTIDE SEQUENCE [LARGE SCALE GENOMIC DNA]</scope>
    <source>
        <strain evidence="1 2">YPA3-1-1</strain>
    </source>
</reference>
<dbReference type="Proteomes" id="UP000448943">
    <property type="component" value="Unassembled WGS sequence"/>
</dbReference>
<evidence type="ECO:0000313" key="2">
    <source>
        <dbReference type="Proteomes" id="UP000448943"/>
    </source>
</evidence>
<keyword evidence="2" id="KW-1185">Reference proteome</keyword>
<gene>
    <name evidence="1" type="ORF">ERL59_06730</name>
</gene>
<sequence>MEENLKQKIECLLMGGFLTQKGGKGEFAFGLNLKTKKFYSIYKESVKEKKPKIIHEESDLPLDDIHENMEIL</sequence>
<proteinExistence type="predicted"/>